<name>A0A0K9NKY0_ZOSMR</name>
<reference evidence="4" key="1">
    <citation type="journal article" date="2016" name="Nature">
        <title>The genome of the seagrass Zostera marina reveals angiosperm adaptation to the sea.</title>
        <authorList>
            <person name="Olsen J.L."/>
            <person name="Rouze P."/>
            <person name="Verhelst B."/>
            <person name="Lin Y.-C."/>
            <person name="Bayer T."/>
            <person name="Collen J."/>
            <person name="Dattolo E."/>
            <person name="De Paoli E."/>
            <person name="Dittami S."/>
            <person name="Maumus F."/>
            <person name="Michel G."/>
            <person name="Kersting A."/>
            <person name="Lauritano C."/>
            <person name="Lohaus R."/>
            <person name="Toepel M."/>
            <person name="Tonon T."/>
            <person name="Vanneste K."/>
            <person name="Amirebrahimi M."/>
            <person name="Brakel J."/>
            <person name="Bostroem C."/>
            <person name="Chovatia M."/>
            <person name="Grimwood J."/>
            <person name="Jenkins J.W."/>
            <person name="Jueterbock A."/>
            <person name="Mraz A."/>
            <person name="Stam W.T."/>
            <person name="Tice H."/>
            <person name="Bornberg-Bauer E."/>
            <person name="Green P.J."/>
            <person name="Pearson G.A."/>
            <person name="Procaccini G."/>
            <person name="Duarte C.M."/>
            <person name="Schmutz J."/>
            <person name="Reusch T.B.H."/>
            <person name="Van de Peer Y."/>
        </authorList>
    </citation>
    <scope>NUCLEOTIDE SEQUENCE [LARGE SCALE GENOMIC DNA]</scope>
    <source>
        <strain evidence="4">cv. Finnish</strain>
    </source>
</reference>
<evidence type="ECO:0000313" key="3">
    <source>
        <dbReference type="EMBL" id="KMZ57439.1"/>
    </source>
</evidence>
<proteinExistence type="predicted"/>
<dbReference type="PANTHER" id="PTHR33704">
    <property type="entry name" value="PROTEIN HEAT INTOLERANT 4-RELATED"/>
    <property type="match status" value="1"/>
</dbReference>
<evidence type="ECO:0000256" key="1">
    <source>
        <dbReference type="SAM" id="Coils"/>
    </source>
</evidence>
<protein>
    <submittedName>
        <fullName evidence="3">Uncharacterized protein</fullName>
    </submittedName>
</protein>
<gene>
    <name evidence="3" type="ORF">ZOSMA_85G00010</name>
</gene>
<dbReference type="InterPro" id="IPR039313">
    <property type="entry name" value="HIT4"/>
</dbReference>
<dbReference type="AlphaFoldDB" id="A0A0K9NKY0"/>
<dbReference type="OMA" id="ICIPAVV"/>
<keyword evidence="4" id="KW-1185">Reference proteome</keyword>
<sequence>MGRAKVKSAKRKVTEKKDVKEKTEMEEGSGDNVLESGDPATKPTELIDNKGLRKGKRAKKTAKEGSSFPKPKEEPEYFTEKRNLEDLWQAAFPVGTEWDNLEKLQCINWSFLNLENAFEEGGELHGKKVYLFGCTEPQMLFIDGQQKITCIPVVVAVVSPFPPSDKVGIKSIQRVEEEIIPMKAMKMGWVPYIPLDDRNNRLDRVKTQIYTLACTQRRSALRHLKIDRIKKYEYCLPYFYQPFQEDEDDDDTVISIMYPMEPPIVRDFDMELDEIEEFTDELIKDELLPEDQKEAFKTFVKERARERKKAQREAKAARKKAREDMDEKTKAAFENIRFYKFYPVPTSDTPDLSAVKSPFINRYYGKAHFVL</sequence>
<comment type="caution">
    <text evidence="3">The sequence shown here is derived from an EMBL/GenBank/DDBJ whole genome shotgun (WGS) entry which is preliminary data.</text>
</comment>
<feature type="coiled-coil region" evidence="1">
    <location>
        <begin position="300"/>
        <end position="331"/>
    </location>
</feature>
<evidence type="ECO:0000313" key="4">
    <source>
        <dbReference type="Proteomes" id="UP000036987"/>
    </source>
</evidence>
<feature type="compositionally biased region" description="Basic residues" evidence="2">
    <location>
        <begin position="1"/>
        <end position="14"/>
    </location>
</feature>
<evidence type="ECO:0000256" key="2">
    <source>
        <dbReference type="SAM" id="MobiDB-lite"/>
    </source>
</evidence>
<keyword evidence="1" id="KW-0175">Coiled coil</keyword>
<feature type="region of interest" description="Disordered" evidence="2">
    <location>
        <begin position="1"/>
        <end position="76"/>
    </location>
</feature>
<dbReference type="GO" id="GO:1900034">
    <property type="term" value="P:regulation of cellular response to heat"/>
    <property type="evidence" value="ECO:0007669"/>
    <property type="project" value="InterPro"/>
</dbReference>
<dbReference type="Proteomes" id="UP000036987">
    <property type="component" value="Unassembled WGS sequence"/>
</dbReference>
<feature type="compositionally biased region" description="Basic and acidic residues" evidence="2">
    <location>
        <begin position="15"/>
        <end position="25"/>
    </location>
</feature>
<dbReference type="Gene3D" id="6.10.250.2770">
    <property type="match status" value="1"/>
</dbReference>
<accession>A0A0K9NKY0</accession>
<dbReference type="PANTHER" id="PTHR33704:SF1">
    <property type="entry name" value="PROTEIN HEAT INTOLERANT 4-RELATED"/>
    <property type="match status" value="1"/>
</dbReference>
<organism evidence="3 4">
    <name type="scientific">Zostera marina</name>
    <name type="common">Eelgrass</name>
    <dbReference type="NCBI Taxonomy" id="29655"/>
    <lineage>
        <taxon>Eukaryota</taxon>
        <taxon>Viridiplantae</taxon>
        <taxon>Streptophyta</taxon>
        <taxon>Embryophyta</taxon>
        <taxon>Tracheophyta</taxon>
        <taxon>Spermatophyta</taxon>
        <taxon>Magnoliopsida</taxon>
        <taxon>Liliopsida</taxon>
        <taxon>Zosteraceae</taxon>
        <taxon>Zostera</taxon>
    </lineage>
</organism>
<dbReference type="OrthoDB" id="20554at2759"/>
<dbReference type="EMBL" id="LFYR01002060">
    <property type="protein sequence ID" value="KMZ57439.1"/>
    <property type="molecule type" value="Genomic_DNA"/>
</dbReference>